<dbReference type="EMBL" id="GBRH01280619">
    <property type="protein sequence ID" value="JAD17276.1"/>
    <property type="molecule type" value="Transcribed_RNA"/>
</dbReference>
<name>A0A0A8XTS2_ARUDO</name>
<accession>A0A0A8XTS2</accession>
<organism evidence="1">
    <name type="scientific">Arundo donax</name>
    <name type="common">Giant reed</name>
    <name type="synonym">Donax arundinaceus</name>
    <dbReference type="NCBI Taxonomy" id="35708"/>
    <lineage>
        <taxon>Eukaryota</taxon>
        <taxon>Viridiplantae</taxon>
        <taxon>Streptophyta</taxon>
        <taxon>Embryophyta</taxon>
        <taxon>Tracheophyta</taxon>
        <taxon>Spermatophyta</taxon>
        <taxon>Magnoliopsida</taxon>
        <taxon>Liliopsida</taxon>
        <taxon>Poales</taxon>
        <taxon>Poaceae</taxon>
        <taxon>PACMAD clade</taxon>
        <taxon>Arundinoideae</taxon>
        <taxon>Arundineae</taxon>
        <taxon>Arundo</taxon>
    </lineage>
</organism>
<evidence type="ECO:0000313" key="1">
    <source>
        <dbReference type="EMBL" id="JAD17276.1"/>
    </source>
</evidence>
<reference evidence="1" key="1">
    <citation type="submission" date="2014-09" db="EMBL/GenBank/DDBJ databases">
        <authorList>
            <person name="Magalhaes I.L.F."/>
            <person name="Oliveira U."/>
            <person name="Santos F.R."/>
            <person name="Vidigal T.H.D.A."/>
            <person name="Brescovit A.D."/>
            <person name="Santos A.J."/>
        </authorList>
    </citation>
    <scope>NUCLEOTIDE SEQUENCE</scope>
    <source>
        <tissue evidence="1">Shoot tissue taken approximately 20 cm above the soil surface</tissue>
    </source>
</reference>
<dbReference type="AlphaFoldDB" id="A0A0A8XTS2"/>
<protein>
    <submittedName>
        <fullName evidence="1">Uncharacterized protein</fullName>
    </submittedName>
</protein>
<reference evidence="1" key="2">
    <citation type="journal article" date="2015" name="Data Brief">
        <title>Shoot transcriptome of the giant reed, Arundo donax.</title>
        <authorList>
            <person name="Barrero R.A."/>
            <person name="Guerrero F.D."/>
            <person name="Moolhuijzen P."/>
            <person name="Goolsby J.A."/>
            <person name="Tidwell J."/>
            <person name="Bellgard S.E."/>
            <person name="Bellgard M.I."/>
        </authorList>
    </citation>
    <scope>NUCLEOTIDE SEQUENCE</scope>
    <source>
        <tissue evidence="1">Shoot tissue taken approximately 20 cm above the soil surface</tissue>
    </source>
</reference>
<proteinExistence type="predicted"/>
<sequence length="35" mass="4264">MTEMARRGHNIMVWRRQCNLSVFVVFWKLFFTVGC</sequence>